<dbReference type="GO" id="GO:0004392">
    <property type="term" value="F:heme oxygenase (decyclizing) activity"/>
    <property type="evidence" value="ECO:0007669"/>
    <property type="project" value="InterPro"/>
</dbReference>
<accession>A0A7C2R376</accession>
<sequence>MKMIERLKEETRVLHEEIERENLANRIMDHSINMKEYKLLLLQNFLAYRSVENAIFEYLPKMQPEKYLRLEKDLTALEVSFSECSFSSEFRCDNEAEAFGAAYVVEGSSLGGLLIAKNLKKCSRLNEVDEFYFFDGNKDHLASWKTFKNALAAKHFSEVEAQLAVDKAKETFLFFKKLFQTRFSLAEKAPAKTPKAAMIVMILIALLLLLENKYRLAM</sequence>
<dbReference type="InterPro" id="IPR016053">
    <property type="entry name" value="Haem_Oase-like"/>
</dbReference>
<reference evidence="2" key="1">
    <citation type="journal article" date="2020" name="mSystems">
        <title>Genome- and Community-Level Interaction Insights into Carbon Utilization and Element Cycling Functions of Hydrothermarchaeota in Hydrothermal Sediment.</title>
        <authorList>
            <person name="Zhou Z."/>
            <person name="Liu Y."/>
            <person name="Xu W."/>
            <person name="Pan J."/>
            <person name="Luo Z.H."/>
            <person name="Li M."/>
        </authorList>
    </citation>
    <scope>NUCLEOTIDE SEQUENCE [LARGE SCALE GENOMIC DNA]</scope>
    <source>
        <strain evidence="2">SpSt-1235</strain>
    </source>
</reference>
<dbReference type="AlphaFoldDB" id="A0A7C2R376"/>
<comment type="caution">
    <text evidence="2">The sequence shown here is derived from an EMBL/GenBank/DDBJ whole genome shotgun (WGS) entry which is preliminary data.</text>
</comment>
<keyword evidence="1" id="KW-0812">Transmembrane</keyword>
<feature type="transmembrane region" description="Helical" evidence="1">
    <location>
        <begin position="193"/>
        <end position="210"/>
    </location>
</feature>
<dbReference type="EMBL" id="DSEE01000140">
    <property type="protein sequence ID" value="HER39953.1"/>
    <property type="molecule type" value="Genomic_DNA"/>
</dbReference>
<dbReference type="Pfam" id="PF01126">
    <property type="entry name" value="Heme_oxygenase"/>
    <property type="match status" value="1"/>
</dbReference>
<gene>
    <name evidence="2" type="ORF">ENO10_01900</name>
</gene>
<keyword evidence="1" id="KW-0472">Membrane</keyword>
<dbReference type="InterPro" id="IPR016084">
    <property type="entry name" value="Haem_Oase-like_multi-hlx"/>
</dbReference>
<evidence type="ECO:0000313" key="2">
    <source>
        <dbReference type="EMBL" id="HER39953.1"/>
    </source>
</evidence>
<dbReference type="Gene3D" id="1.20.910.10">
    <property type="entry name" value="Heme oxygenase-like"/>
    <property type="match status" value="1"/>
</dbReference>
<dbReference type="CDD" id="cd19166">
    <property type="entry name" value="HemeO-bac"/>
    <property type="match status" value="1"/>
</dbReference>
<organism evidence="2">
    <name type="scientific">Salinimicrobium catena</name>
    <dbReference type="NCBI Taxonomy" id="390640"/>
    <lineage>
        <taxon>Bacteria</taxon>
        <taxon>Pseudomonadati</taxon>
        <taxon>Bacteroidota</taxon>
        <taxon>Flavobacteriia</taxon>
        <taxon>Flavobacteriales</taxon>
        <taxon>Flavobacteriaceae</taxon>
        <taxon>Salinimicrobium</taxon>
    </lineage>
</organism>
<name>A0A7C2R376_9FLAO</name>
<dbReference type="SUPFAM" id="SSF48613">
    <property type="entry name" value="Heme oxygenase-like"/>
    <property type="match status" value="1"/>
</dbReference>
<protein>
    <submittedName>
        <fullName evidence="2">Heme oxygenase</fullName>
    </submittedName>
</protein>
<keyword evidence="1" id="KW-1133">Transmembrane helix</keyword>
<evidence type="ECO:0000256" key="1">
    <source>
        <dbReference type="SAM" id="Phobius"/>
    </source>
</evidence>
<dbReference type="Proteomes" id="UP000885753">
    <property type="component" value="Unassembled WGS sequence"/>
</dbReference>
<dbReference type="GO" id="GO:0006788">
    <property type="term" value="P:heme oxidation"/>
    <property type="evidence" value="ECO:0007669"/>
    <property type="project" value="InterPro"/>
</dbReference>
<proteinExistence type="predicted"/>